<dbReference type="InParanoid" id="A0A286UKY7"/>
<keyword evidence="1" id="KW-1133">Transmembrane helix</keyword>
<keyword evidence="1" id="KW-0812">Transmembrane</keyword>
<sequence length="415" mass="46097">MVISEIDCEKDDSTRQIRRMCKWLNKTDYQSTLVASRPRILINKKMQSIFLIDTDDLHPQIEVHSPHLPLLLAMLPLLDKILTPLISFFVAAFGDTSSQAYPTVVHFVWSFGCAIMLPLIEAERNGVDSDGNRSKRSIAVKLLSYPMAWGILYQRLSGGWIIPLWLIAFMQSSTRANGEGLETKKAESVLAGWWIGHTLPALVMLIPGQPALRHTPLWVAFPILMSLSQAIYLRIRTYFGTVPSVNARGVPLPLKLLYISGFIAAFLAHVHLLVIPALAGAPCFTPTSFPFLNKAIGLFIALYKFFAPQTGFRIPSPAETTATSGVIHFVQFDVLVVFPAVWTALLLDLVLRPHVCDSSLRLRLRWILKMASGLLVGSLLLSPGAVTALLLMYREEKLNHDLVAGDGIKQCMIKC</sequence>
<feature type="transmembrane region" description="Helical" evidence="1">
    <location>
        <begin position="372"/>
        <end position="393"/>
    </location>
</feature>
<evidence type="ECO:0000313" key="3">
    <source>
        <dbReference type="Proteomes" id="UP000217199"/>
    </source>
</evidence>
<feature type="transmembrane region" description="Helical" evidence="1">
    <location>
        <begin position="100"/>
        <end position="121"/>
    </location>
</feature>
<feature type="transmembrane region" description="Helical" evidence="1">
    <location>
        <begin position="217"/>
        <end position="235"/>
    </location>
</feature>
<keyword evidence="1" id="KW-0472">Membrane</keyword>
<comment type="caution">
    <text evidence="2">The sequence shown here is derived from an EMBL/GenBank/DDBJ whole genome shotgun (WGS) entry which is preliminary data.</text>
</comment>
<accession>A0A286UKY7</accession>
<evidence type="ECO:0000313" key="2">
    <source>
        <dbReference type="EMBL" id="PAV20277.1"/>
    </source>
</evidence>
<keyword evidence="3" id="KW-1185">Reference proteome</keyword>
<feature type="transmembrane region" description="Helical" evidence="1">
    <location>
        <begin position="255"/>
        <end position="279"/>
    </location>
</feature>
<name>A0A286UKY7_9AGAM</name>
<feature type="transmembrane region" description="Helical" evidence="1">
    <location>
        <begin position="70"/>
        <end position="94"/>
    </location>
</feature>
<dbReference type="STRING" id="2282107.A0A286UKY7"/>
<gene>
    <name evidence="2" type="ORF">PNOK_0290400</name>
</gene>
<dbReference type="OrthoDB" id="72269at2759"/>
<reference evidence="2 3" key="1">
    <citation type="journal article" date="2017" name="Mol. Ecol.">
        <title>Comparative and population genomic landscape of Phellinus noxius: A hypervariable fungus causing root rot in trees.</title>
        <authorList>
            <person name="Chung C.L."/>
            <person name="Lee T.J."/>
            <person name="Akiba M."/>
            <person name="Lee H.H."/>
            <person name="Kuo T.H."/>
            <person name="Liu D."/>
            <person name="Ke H.M."/>
            <person name="Yokoi T."/>
            <person name="Roa M.B."/>
            <person name="Lu M.J."/>
            <person name="Chang Y.Y."/>
            <person name="Ann P.J."/>
            <person name="Tsai J.N."/>
            <person name="Chen C.Y."/>
            <person name="Tzean S.S."/>
            <person name="Ota Y."/>
            <person name="Hattori T."/>
            <person name="Sahashi N."/>
            <person name="Liou R.F."/>
            <person name="Kikuchi T."/>
            <person name="Tsai I.J."/>
        </authorList>
    </citation>
    <scope>NUCLEOTIDE SEQUENCE [LARGE SCALE GENOMIC DNA]</scope>
    <source>
        <strain evidence="2 3">FFPRI411160</strain>
    </source>
</reference>
<dbReference type="Proteomes" id="UP000217199">
    <property type="component" value="Unassembled WGS sequence"/>
</dbReference>
<proteinExistence type="predicted"/>
<organism evidence="2 3">
    <name type="scientific">Pyrrhoderma noxium</name>
    <dbReference type="NCBI Taxonomy" id="2282107"/>
    <lineage>
        <taxon>Eukaryota</taxon>
        <taxon>Fungi</taxon>
        <taxon>Dikarya</taxon>
        <taxon>Basidiomycota</taxon>
        <taxon>Agaricomycotina</taxon>
        <taxon>Agaricomycetes</taxon>
        <taxon>Hymenochaetales</taxon>
        <taxon>Hymenochaetaceae</taxon>
        <taxon>Pyrrhoderma</taxon>
    </lineage>
</organism>
<feature type="transmembrane region" description="Helical" evidence="1">
    <location>
        <begin position="142"/>
        <end position="168"/>
    </location>
</feature>
<protein>
    <submittedName>
        <fullName evidence="2">Uncharacterized protein</fullName>
    </submittedName>
</protein>
<feature type="transmembrane region" description="Helical" evidence="1">
    <location>
        <begin position="327"/>
        <end position="351"/>
    </location>
</feature>
<feature type="transmembrane region" description="Helical" evidence="1">
    <location>
        <begin position="188"/>
        <end position="205"/>
    </location>
</feature>
<dbReference type="EMBL" id="NBII01000003">
    <property type="protein sequence ID" value="PAV20277.1"/>
    <property type="molecule type" value="Genomic_DNA"/>
</dbReference>
<evidence type="ECO:0000256" key="1">
    <source>
        <dbReference type="SAM" id="Phobius"/>
    </source>
</evidence>
<dbReference type="AlphaFoldDB" id="A0A286UKY7"/>